<dbReference type="EMBL" id="JACCQK010000111">
    <property type="protein sequence ID" value="MBG0778801.1"/>
    <property type="molecule type" value="Genomic_DNA"/>
</dbReference>
<sequence>MKTVLIVDDTKTNIDVLVQVLKADYKIGVSLNGKDAIQFARTHHPDLILLDIVMPQMDGFQVCRKLKSDPETRDIPVIFISAVDKPDHEKKWVKCGGADYITKPFKSRDIKKKINAHISRT</sequence>
<evidence type="ECO:0000256" key="1">
    <source>
        <dbReference type="ARBA" id="ARBA00022553"/>
    </source>
</evidence>
<organism evidence="4 5">
    <name type="scientific">Desulfotignum balticum</name>
    <dbReference type="NCBI Taxonomy" id="115781"/>
    <lineage>
        <taxon>Bacteria</taxon>
        <taxon>Pseudomonadati</taxon>
        <taxon>Thermodesulfobacteriota</taxon>
        <taxon>Desulfobacteria</taxon>
        <taxon>Desulfobacterales</taxon>
        <taxon>Desulfobacteraceae</taxon>
        <taxon>Desulfotignum</taxon>
    </lineage>
</organism>
<dbReference type="InterPro" id="IPR011006">
    <property type="entry name" value="CheY-like_superfamily"/>
</dbReference>
<evidence type="ECO:0000313" key="5">
    <source>
        <dbReference type="Proteomes" id="UP000706172"/>
    </source>
</evidence>
<keyword evidence="1 2" id="KW-0597">Phosphoprotein</keyword>
<name>A0A931G6W3_9BACT</name>
<dbReference type="Proteomes" id="UP000706172">
    <property type="component" value="Unassembled WGS sequence"/>
</dbReference>
<feature type="domain" description="Response regulatory" evidence="3">
    <location>
        <begin position="3"/>
        <end position="118"/>
    </location>
</feature>
<dbReference type="SMART" id="SM00448">
    <property type="entry name" value="REC"/>
    <property type="match status" value="1"/>
</dbReference>
<gene>
    <name evidence="4" type="ORF">H0S81_02600</name>
</gene>
<dbReference type="InterPro" id="IPR050595">
    <property type="entry name" value="Bact_response_regulator"/>
</dbReference>
<dbReference type="PROSITE" id="PS50110">
    <property type="entry name" value="RESPONSE_REGULATORY"/>
    <property type="match status" value="1"/>
</dbReference>
<dbReference type="Pfam" id="PF00072">
    <property type="entry name" value="Response_reg"/>
    <property type="match status" value="1"/>
</dbReference>
<feature type="modified residue" description="4-aspartylphosphate" evidence="2">
    <location>
        <position position="51"/>
    </location>
</feature>
<dbReference type="PANTHER" id="PTHR44591">
    <property type="entry name" value="STRESS RESPONSE REGULATOR PROTEIN 1"/>
    <property type="match status" value="1"/>
</dbReference>
<dbReference type="AlphaFoldDB" id="A0A931G6W3"/>
<evidence type="ECO:0000313" key="4">
    <source>
        <dbReference type="EMBL" id="MBG0778801.1"/>
    </source>
</evidence>
<evidence type="ECO:0000256" key="2">
    <source>
        <dbReference type="PROSITE-ProRule" id="PRU00169"/>
    </source>
</evidence>
<proteinExistence type="predicted"/>
<dbReference type="PANTHER" id="PTHR44591:SF3">
    <property type="entry name" value="RESPONSE REGULATORY DOMAIN-CONTAINING PROTEIN"/>
    <property type="match status" value="1"/>
</dbReference>
<evidence type="ECO:0000259" key="3">
    <source>
        <dbReference type="PROSITE" id="PS50110"/>
    </source>
</evidence>
<comment type="caution">
    <text evidence="4">The sequence shown here is derived from an EMBL/GenBank/DDBJ whole genome shotgun (WGS) entry which is preliminary data.</text>
</comment>
<dbReference type="GO" id="GO:0000160">
    <property type="term" value="P:phosphorelay signal transduction system"/>
    <property type="evidence" value="ECO:0007669"/>
    <property type="project" value="InterPro"/>
</dbReference>
<protein>
    <submittedName>
        <fullName evidence="4">Response regulator</fullName>
    </submittedName>
</protein>
<accession>A0A931G6W3</accession>
<dbReference type="Gene3D" id="3.40.50.2300">
    <property type="match status" value="1"/>
</dbReference>
<dbReference type="InterPro" id="IPR001789">
    <property type="entry name" value="Sig_transdc_resp-reg_receiver"/>
</dbReference>
<reference evidence="4" key="1">
    <citation type="submission" date="2020-07" db="EMBL/GenBank/DDBJ databases">
        <title>Severe corrosion of carbon steel in oil field produced water can be linked to methanogenic archaea containing a special type of NiFe hydrogenase.</title>
        <authorList>
            <person name="Lahme S."/>
            <person name="Mand J."/>
            <person name="Longwell J."/>
            <person name="Smith R."/>
            <person name="Enning D."/>
        </authorList>
    </citation>
    <scope>NUCLEOTIDE SEQUENCE</scope>
    <source>
        <strain evidence="4">MIC098Bin6</strain>
    </source>
</reference>
<dbReference type="SUPFAM" id="SSF52172">
    <property type="entry name" value="CheY-like"/>
    <property type="match status" value="1"/>
</dbReference>